<feature type="non-terminal residue" evidence="4">
    <location>
        <position position="282"/>
    </location>
</feature>
<keyword evidence="2 3" id="KW-0040">ANK repeat</keyword>
<dbReference type="GO" id="GO:0005737">
    <property type="term" value="C:cytoplasm"/>
    <property type="evidence" value="ECO:0007669"/>
    <property type="project" value="TreeGrafter"/>
</dbReference>
<dbReference type="InterPro" id="IPR036770">
    <property type="entry name" value="Ankyrin_rpt-contain_sf"/>
</dbReference>
<dbReference type="PRINTS" id="PR01415">
    <property type="entry name" value="ANKYRIN"/>
</dbReference>
<evidence type="ECO:0000256" key="3">
    <source>
        <dbReference type="PROSITE-ProRule" id="PRU00023"/>
    </source>
</evidence>
<dbReference type="PANTHER" id="PTHR23206">
    <property type="entry name" value="MASK PROTEIN"/>
    <property type="match status" value="1"/>
</dbReference>
<feature type="repeat" description="ANK" evidence="3">
    <location>
        <begin position="157"/>
        <end position="189"/>
    </location>
</feature>
<dbReference type="AlphaFoldDB" id="A0A2B4R190"/>
<evidence type="ECO:0000313" key="4">
    <source>
        <dbReference type="EMBL" id="PFX10996.1"/>
    </source>
</evidence>
<name>A0A2B4R190_STYPI</name>
<reference evidence="5" key="1">
    <citation type="journal article" date="2017" name="bioRxiv">
        <title>Comparative analysis of the genomes of Stylophora pistillata and Acropora digitifera provides evidence for extensive differences between species of corals.</title>
        <authorList>
            <person name="Voolstra C.R."/>
            <person name="Li Y."/>
            <person name="Liew Y.J."/>
            <person name="Baumgarten S."/>
            <person name="Zoccola D."/>
            <person name="Flot J.-F."/>
            <person name="Tambutte S."/>
            <person name="Allemand D."/>
            <person name="Aranda M."/>
        </authorList>
    </citation>
    <scope>NUCLEOTIDE SEQUENCE [LARGE SCALE GENOMIC DNA]</scope>
</reference>
<evidence type="ECO:0000313" key="5">
    <source>
        <dbReference type="Proteomes" id="UP000225706"/>
    </source>
</evidence>
<dbReference type="PANTHER" id="PTHR23206:SF7">
    <property type="entry name" value="PROTEIN KINASE DOMAIN-CONTAINING PROTEIN"/>
    <property type="match status" value="1"/>
</dbReference>
<feature type="repeat" description="ANK" evidence="3">
    <location>
        <begin position="50"/>
        <end position="82"/>
    </location>
</feature>
<feature type="repeat" description="ANK" evidence="3">
    <location>
        <begin position="190"/>
        <end position="215"/>
    </location>
</feature>
<keyword evidence="5" id="KW-1185">Reference proteome</keyword>
<sequence>MASKASVGSNASIALQAAFDDSSRLSHVLEEMKADIRKTTLETKINNGDDLATPLIIAARDGKLDSVKVLLRYEGNIEARGSIKVEGKVLEGCTALWIAAAKGHLEVVRILIEQNADVDGRTSTNATPLRAAAFYGRLDIVRCLVENGADVNARNHVNSTPLMITCYNGHIDVVSFLVESGANIHQEDTNGETCLHYAAERGHLQIVAKLLALGAKEKHNLNGLTPLLVGSNHCKTEMVEYFISRPECTKEQRIDALELLGATFANDKNAYDTGKAISFMKR</sequence>
<dbReference type="Pfam" id="PF12796">
    <property type="entry name" value="Ank_2"/>
    <property type="match status" value="2"/>
</dbReference>
<dbReference type="InterPro" id="IPR002110">
    <property type="entry name" value="Ankyrin_rpt"/>
</dbReference>
<dbReference type="InterPro" id="IPR051631">
    <property type="entry name" value="Ankyrin-KH/SAM_domain"/>
</dbReference>
<accession>A0A2B4R190</accession>
<proteinExistence type="predicted"/>
<dbReference type="OrthoDB" id="6017313at2759"/>
<protein>
    <submittedName>
        <fullName evidence="4">Protein fem-1-like B</fullName>
    </submittedName>
</protein>
<dbReference type="PROSITE" id="PS50088">
    <property type="entry name" value="ANK_REPEAT"/>
    <property type="match status" value="5"/>
</dbReference>
<dbReference type="EMBL" id="LSMT01004661">
    <property type="protein sequence ID" value="PFX10996.1"/>
    <property type="molecule type" value="Genomic_DNA"/>
</dbReference>
<evidence type="ECO:0000256" key="1">
    <source>
        <dbReference type="ARBA" id="ARBA00022737"/>
    </source>
</evidence>
<gene>
    <name evidence="4" type="primary">fem1b</name>
    <name evidence="4" type="ORF">AWC38_SpisGene25618</name>
</gene>
<dbReference type="Proteomes" id="UP000225706">
    <property type="component" value="Unassembled WGS sequence"/>
</dbReference>
<dbReference type="STRING" id="50429.A0A2B4R190"/>
<dbReference type="SMART" id="SM00248">
    <property type="entry name" value="ANK"/>
    <property type="match status" value="6"/>
</dbReference>
<dbReference type="Pfam" id="PF00023">
    <property type="entry name" value="Ank"/>
    <property type="match status" value="1"/>
</dbReference>
<dbReference type="GO" id="GO:0045087">
    <property type="term" value="P:innate immune response"/>
    <property type="evidence" value="ECO:0007669"/>
    <property type="project" value="TreeGrafter"/>
</dbReference>
<dbReference type="SUPFAM" id="SSF48403">
    <property type="entry name" value="Ankyrin repeat"/>
    <property type="match status" value="1"/>
</dbReference>
<dbReference type="Gene3D" id="1.25.40.20">
    <property type="entry name" value="Ankyrin repeat-containing domain"/>
    <property type="match status" value="2"/>
</dbReference>
<evidence type="ECO:0000256" key="2">
    <source>
        <dbReference type="ARBA" id="ARBA00023043"/>
    </source>
</evidence>
<organism evidence="4 5">
    <name type="scientific">Stylophora pistillata</name>
    <name type="common">Smooth cauliflower coral</name>
    <dbReference type="NCBI Taxonomy" id="50429"/>
    <lineage>
        <taxon>Eukaryota</taxon>
        <taxon>Metazoa</taxon>
        <taxon>Cnidaria</taxon>
        <taxon>Anthozoa</taxon>
        <taxon>Hexacorallia</taxon>
        <taxon>Scleractinia</taxon>
        <taxon>Astrocoeniina</taxon>
        <taxon>Pocilloporidae</taxon>
        <taxon>Stylophora</taxon>
    </lineage>
</organism>
<dbReference type="PROSITE" id="PS50297">
    <property type="entry name" value="ANK_REP_REGION"/>
    <property type="match status" value="4"/>
</dbReference>
<feature type="repeat" description="ANK" evidence="3">
    <location>
        <begin position="124"/>
        <end position="156"/>
    </location>
</feature>
<keyword evidence="1" id="KW-0677">Repeat</keyword>
<feature type="repeat" description="ANK" evidence="3">
    <location>
        <begin position="91"/>
        <end position="123"/>
    </location>
</feature>
<comment type="caution">
    <text evidence="4">The sequence shown here is derived from an EMBL/GenBank/DDBJ whole genome shotgun (WGS) entry which is preliminary data.</text>
</comment>